<dbReference type="AlphaFoldDB" id="A0A0M2RAW4"/>
<dbReference type="PROSITE" id="PS51724">
    <property type="entry name" value="SPOR"/>
    <property type="match status" value="1"/>
</dbReference>
<evidence type="ECO:0000313" key="4">
    <source>
        <dbReference type="EMBL" id="KKJ77564.1"/>
    </source>
</evidence>
<feature type="transmembrane region" description="Helical" evidence="2">
    <location>
        <begin position="61"/>
        <end position="82"/>
    </location>
</feature>
<keyword evidence="2" id="KW-0472">Membrane</keyword>
<reference evidence="4 5" key="1">
    <citation type="submission" date="2015-03" db="EMBL/GenBank/DDBJ databases">
        <title>Genome sequence of Kiloniella sp. P1-1, isolated from the gut microflora of Pacific white shrimp, Penaeus vannamei.</title>
        <authorList>
            <person name="Shao Z."/>
            <person name="Wang L."/>
            <person name="Li X."/>
        </authorList>
    </citation>
    <scope>NUCLEOTIDE SEQUENCE [LARGE SCALE GENOMIC DNA]</scope>
    <source>
        <strain evidence="4 5">P1-1</strain>
    </source>
</reference>
<feature type="compositionally biased region" description="Polar residues" evidence="1">
    <location>
        <begin position="157"/>
        <end position="180"/>
    </location>
</feature>
<dbReference type="Pfam" id="PF05036">
    <property type="entry name" value="SPOR"/>
    <property type="match status" value="1"/>
</dbReference>
<dbReference type="GO" id="GO:0042834">
    <property type="term" value="F:peptidoglycan binding"/>
    <property type="evidence" value="ECO:0007669"/>
    <property type="project" value="InterPro"/>
</dbReference>
<feature type="domain" description="SPOR" evidence="3">
    <location>
        <begin position="271"/>
        <end position="357"/>
    </location>
</feature>
<dbReference type="RefSeq" id="WP_046505213.1">
    <property type="nucleotide sequence ID" value="NZ_LANI01000004.1"/>
</dbReference>
<keyword evidence="2" id="KW-1133">Transmembrane helix</keyword>
<dbReference type="EMBL" id="LANI01000004">
    <property type="protein sequence ID" value="KKJ77564.1"/>
    <property type="molecule type" value="Genomic_DNA"/>
</dbReference>
<dbReference type="Gene3D" id="3.30.70.1070">
    <property type="entry name" value="Sporulation related repeat"/>
    <property type="match status" value="1"/>
</dbReference>
<name>A0A0M2RAW4_9PROT</name>
<dbReference type="OrthoDB" id="7338235at2"/>
<organism evidence="4 5">
    <name type="scientific">Kiloniella litopenaei</name>
    <dbReference type="NCBI Taxonomy" id="1549748"/>
    <lineage>
        <taxon>Bacteria</taxon>
        <taxon>Pseudomonadati</taxon>
        <taxon>Pseudomonadota</taxon>
        <taxon>Alphaproteobacteria</taxon>
        <taxon>Rhodospirillales</taxon>
        <taxon>Kiloniellaceae</taxon>
        <taxon>Kiloniella</taxon>
    </lineage>
</organism>
<evidence type="ECO:0000256" key="1">
    <source>
        <dbReference type="SAM" id="MobiDB-lite"/>
    </source>
</evidence>
<feature type="compositionally biased region" description="Pro residues" evidence="1">
    <location>
        <begin position="141"/>
        <end position="150"/>
    </location>
</feature>
<feature type="region of interest" description="Disordered" evidence="1">
    <location>
        <begin position="1"/>
        <end position="31"/>
    </location>
</feature>
<feature type="region of interest" description="Disordered" evidence="1">
    <location>
        <begin position="140"/>
        <end position="269"/>
    </location>
</feature>
<dbReference type="InterPro" id="IPR036680">
    <property type="entry name" value="SPOR-like_sf"/>
</dbReference>
<dbReference type="STRING" id="1549748.WH95_07730"/>
<evidence type="ECO:0000313" key="5">
    <source>
        <dbReference type="Proteomes" id="UP000034491"/>
    </source>
</evidence>
<protein>
    <recommendedName>
        <fullName evidence="3">SPOR domain-containing protein</fullName>
    </recommendedName>
</protein>
<accession>A0A0M2RAW4</accession>
<gene>
    <name evidence="4" type="ORF">WH95_07730</name>
</gene>
<dbReference type="SUPFAM" id="SSF110997">
    <property type="entry name" value="Sporulation related repeat"/>
    <property type="match status" value="1"/>
</dbReference>
<dbReference type="Proteomes" id="UP000034491">
    <property type="component" value="Unassembled WGS sequence"/>
</dbReference>
<keyword evidence="5" id="KW-1185">Reference proteome</keyword>
<comment type="caution">
    <text evidence="4">The sequence shown here is derived from an EMBL/GenBank/DDBJ whole genome shotgun (WGS) entry which is preliminary data.</text>
</comment>
<evidence type="ECO:0000259" key="3">
    <source>
        <dbReference type="PROSITE" id="PS51724"/>
    </source>
</evidence>
<keyword evidence="2" id="KW-0812">Transmembrane</keyword>
<proteinExistence type="predicted"/>
<feature type="compositionally biased region" description="Basic and acidic residues" evidence="1">
    <location>
        <begin position="8"/>
        <end position="31"/>
    </location>
</feature>
<dbReference type="InterPro" id="IPR007730">
    <property type="entry name" value="SPOR-like_dom"/>
</dbReference>
<feature type="compositionally biased region" description="Basic and acidic residues" evidence="1">
    <location>
        <begin position="184"/>
        <end position="197"/>
    </location>
</feature>
<sequence>MSSNSSDNDLKDFEKVRQNESMRITADRDAQDIHDDFSNEEYWEDDLDFDDDPGAGLFKKLVPIGLGLIAVAVVGGGILIMLGDNKPSNNIPDAIPLIEAETTPEKTKPESPGGMVIPHQDKLVLNNDSSASGNIQVEKLLPPPEVPQPPKAHEPEANSTAETLTQSSTSEPQAQITATEEATESVRKEVEAAKIEEQPLANTGEESSIPKAPELKTPEVESVLAPKPEAGVAKKVETPKVPEPAVSEPAATTTAKKAEPKEAAPAAVAQKPVSGQYVLQLASLKSKDGAMTEWNNMQRKLSDLLGSKQPIIEKASISGVGVRYRLQTGPFDNKQAASDFCTKLKAAKRDCLVKKVK</sequence>
<evidence type="ECO:0000256" key="2">
    <source>
        <dbReference type="SAM" id="Phobius"/>
    </source>
</evidence>